<reference evidence="1" key="1">
    <citation type="submission" date="2021-06" db="EMBL/GenBank/DDBJ databases">
        <title>Updating the genus Pseudomonas: Description of 43 new species and partition of the Pseudomonas putida group.</title>
        <authorList>
            <person name="Girard L."/>
            <person name="Lood C."/>
            <person name="Vandamme P."/>
            <person name="Rokni-Zadeh H."/>
            <person name="Van Noort V."/>
            <person name="Hofte M."/>
            <person name="Lavigne R."/>
            <person name="De Mot R."/>
        </authorList>
    </citation>
    <scope>NUCLEOTIDE SEQUENCE</scope>
    <source>
        <strain evidence="1">SWRI103</strain>
    </source>
</reference>
<protein>
    <submittedName>
        <fullName evidence="1">Uncharacterized protein</fullName>
    </submittedName>
</protein>
<gene>
    <name evidence="1" type="ORF">KVG91_23170</name>
</gene>
<evidence type="ECO:0000313" key="2">
    <source>
        <dbReference type="Proteomes" id="UP001048976"/>
    </source>
</evidence>
<proteinExistence type="predicted"/>
<name>A0ABS6P4T0_9PSED</name>
<dbReference type="EMBL" id="JAHSTY010000002">
    <property type="protein sequence ID" value="MBV4455487.1"/>
    <property type="molecule type" value="Genomic_DNA"/>
</dbReference>
<evidence type="ECO:0000313" key="1">
    <source>
        <dbReference type="EMBL" id="MBV4455487.1"/>
    </source>
</evidence>
<comment type="caution">
    <text evidence="1">The sequence shown here is derived from an EMBL/GenBank/DDBJ whole genome shotgun (WGS) entry which is preliminary data.</text>
</comment>
<organism evidence="1 2">
    <name type="scientific">Pseudomonas azadiae</name>
    <dbReference type="NCBI Taxonomy" id="2843612"/>
    <lineage>
        <taxon>Bacteria</taxon>
        <taxon>Pseudomonadati</taxon>
        <taxon>Pseudomonadota</taxon>
        <taxon>Gammaproteobacteria</taxon>
        <taxon>Pseudomonadales</taxon>
        <taxon>Pseudomonadaceae</taxon>
        <taxon>Pseudomonas</taxon>
    </lineage>
</organism>
<dbReference type="Proteomes" id="UP001048976">
    <property type="component" value="Unassembled WGS sequence"/>
</dbReference>
<keyword evidence="2" id="KW-1185">Reference proteome</keyword>
<accession>A0ABS6P4T0</accession>
<sequence>MKADTDTRDQVAAIFDQLLALRESVTALERAEEERAGSLRGHQTVDVDGAFRLVFQKLQDEIASMEETLATLAEATGDGPTF</sequence>
<dbReference type="RefSeq" id="WP_169375208.1">
    <property type="nucleotide sequence ID" value="NZ_JAHSTY010000002.1"/>
</dbReference>